<dbReference type="Gene3D" id="3.60.15.10">
    <property type="entry name" value="Ribonuclease Z/Hydroxyacylglutathione hydrolase-like"/>
    <property type="match status" value="1"/>
</dbReference>
<dbReference type="EMBL" id="BMMK01000003">
    <property type="protein sequence ID" value="GGM41048.1"/>
    <property type="molecule type" value="Genomic_DNA"/>
</dbReference>
<organism evidence="2 3">
    <name type="scientific">Longimycelium tulufanense</name>
    <dbReference type="NCBI Taxonomy" id="907463"/>
    <lineage>
        <taxon>Bacteria</taxon>
        <taxon>Bacillati</taxon>
        <taxon>Actinomycetota</taxon>
        <taxon>Actinomycetes</taxon>
        <taxon>Pseudonocardiales</taxon>
        <taxon>Pseudonocardiaceae</taxon>
        <taxon>Longimycelium</taxon>
    </lineage>
</organism>
<evidence type="ECO:0000259" key="1">
    <source>
        <dbReference type="SMART" id="SM00849"/>
    </source>
</evidence>
<evidence type="ECO:0000313" key="3">
    <source>
        <dbReference type="Proteomes" id="UP000637578"/>
    </source>
</evidence>
<dbReference type="PANTHER" id="PTHR46018">
    <property type="entry name" value="ZINC PHOSPHODIESTERASE ELAC PROTEIN 1"/>
    <property type="match status" value="1"/>
</dbReference>
<dbReference type="SMART" id="SM00849">
    <property type="entry name" value="Lactamase_B"/>
    <property type="match status" value="1"/>
</dbReference>
<keyword evidence="3" id="KW-1185">Reference proteome</keyword>
<dbReference type="InterPro" id="IPR001279">
    <property type="entry name" value="Metallo-B-lactamas"/>
</dbReference>
<dbReference type="PANTHER" id="PTHR46018:SF4">
    <property type="entry name" value="METALLO-HYDROLASE YHFI-RELATED"/>
    <property type="match status" value="1"/>
</dbReference>
<dbReference type="Pfam" id="PF12706">
    <property type="entry name" value="Lactamase_B_2"/>
    <property type="match status" value="1"/>
</dbReference>
<dbReference type="SUPFAM" id="SSF56281">
    <property type="entry name" value="Metallo-hydrolase/oxidoreductase"/>
    <property type="match status" value="1"/>
</dbReference>
<name>A0A8J3FSQ2_9PSEU</name>
<dbReference type="GO" id="GO:0042781">
    <property type="term" value="F:3'-tRNA processing endoribonuclease activity"/>
    <property type="evidence" value="ECO:0007669"/>
    <property type="project" value="TreeGrafter"/>
</dbReference>
<dbReference type="AlphaFoldDB" id="A0A8J3FSQ2"/>
<comment type="caution">
    <text evidence="2">The sequence shown here is derived from an EMBL/GenBank/DDBJ whole genome shotgun (WGS) entry which is preliminary data.</text>
</comment>
<dbReference type="Proteomes" id="UP000637578">
    <property type="component" value="Unassembled WGS sequence"/>
</dbReference>
<proteinExistence type="predicted"/>
<protein>
    <submittedName>
        <fullName evidence="2">MBL fold metallo-hydrolase</fullName>
    </submittedName>
</protein>
<gene>
    <name evidence="2" type="ORF">GCM10012275_10040</name>
</gene>
<accession>A0A8J3FSQ2</accession>
<reference evidence="2" key="2">
    <citation type="submission" date="2020-09" db="EMBL/GenBank/DDBJ databases">
        <authorList>
            <person name="Sun Q."/>
            <person name="Zhou Y."/>
        </authorList>
    </citation>
    <scope>NUCLEOTIDE SEQUENCE</scope>
    <source>
        <strain evidence="2">CGMCC 4.5737</strain>
    </source>
</reference>
<feature type="domain" description="Metallo-beta-lactamase" evidence="1">
    <location>
        <begin position="18"/>
        <end position="220"/>
    </location>
</feature>
<dbReference type="CDD" id="cd07716">
    <property type="entry name" value="RNaseZ_short-form-like_MBL-fold"/>
    <property type="match status" value="1"/>
</dbReference>
<dbReference type="RefSeq" id="WP_189054402.1">
    <property type="nucleotide sequence ID" value="NZ_BMMK01000003.1"/>
</dbReference>
<evidence type="ECO:0000313" key="2">
    <source>
        <dbReference type="EMBL" id="GGM41048.1"/>
    </source>
</evidence>
<dbReference type="InterPro" id="IPR036866">
    <property type="entry name" value="RibonucZ/Hydroxyglut_hydro"/>
</dbReference>
<sequence>MILTILGCSGSVPGPNVPASGYLVEAGGTQAALDFGNGVLAALSARRDPFSLDALLLSHLHPDHCADMSALTVLRRYHPERRPGHRLPVYGPVETADRLAAAYAPSDEERLGTDLSDVFDFRVLDDNTFRIGTLTVTTARVVHPCEAYGFRIEHDGAVLAYTGDTGTCSAVVELARDADLLLAEATWTHREDNPPDLHLSGREAGELAARAGARRLVLTHVAPWTDRQAVLAEARAAFTGAIGLAEPGTEHRVRA</sequence>
<reference evidence="2" key="1">
    <citation type="journal article" date="2014" name="Int. J. Syst. Evol. Microbiol.">
        <title>Complete genome sequence of Corynebacterium casei LMG S-19264T (=DSM 44701T), isolated from a smear-ripened cheese.</title>
        <authorList>
            <consortium name="US DOE Joint Genome Institute (JGI-PGF)"/>
            <person name="Walter F."/>
            <person name="Albersmeier A."/>
            <person name="Kalinowski J."/>
            <person name="Ruckert C."/>
        </authorList>
    </citation>
    <scope>NUCLEOTIDE SEQUENCE</scope>
    <source>
        <strain evidence="2">CGMCC 4.5737</strain>
    </source>
</reference>